<evidence type="ECO:0000256" key="1">
    <source>
        <dbReference type="ARBA" id="ARBA00006484"/>
    </source>
</evidence>
<keyword evidence="3" id="KW-0560">Oxidoreductase</keyword>
<evidence type="ECO:0000313" key="4">
    <source>
        <dbReference type="EMBL" id="GDY55243.1"/>
    </source>
</evidence>
<comment type="similarity">
    <text evidence="1">Belongs to the short-chain dehydrogenases/reductases (SDR) family.</text>
</comment>
<dbReference type="Proteomes" id="UP000301309">
    <property type="component" value="Unassembled WGS sequence"/>
</dbReference>
<gene>
    <name evidence="4" type="ORF">SVIO_058660</name>
</gene>
<sequence length="358" mass="37081">MPGRGTSMLAVMSEKTIALVTGANKGIGYEIAAGLGARGWSVGVGARDEQRREDAVAKLRAAGADAFGVPLDVTDGGSVTAAVQLIEERAGRLDVLVNNAGVAGGWPEEPTTIDVETVRRLVETNVIGVIRVTNAMLPLLRRSEHPRIVNQSSHVGSLTLQTTPGVDLGGISGGYAPTKTYLNAVTIQYAKELSGTNILINNACPGYVATDLNGFSGTQTPSRARRSPSGWRPCRTTALPANCSTTTGSCPGDLTPGYVLVDQAAAGRTHLHSAKIAVAGLDDVPWLYAARLGIRSNAGWVPQVRSRLRLGAGVVPAYVGGDGGALLVVRAVVRAVEREVAQRGELGLDPVRPGAVGG</sequence>
<dbReference type="Pfam" id="PF00106">
    <property type="entry name" value="adh_short"/>
    <property type="match status" value="1"/>
</dbReference>
<evidence type="ECO:0000256" key="2">
    <source>
        <dbReference type="ARBA" id="ARBA00022857"/>
    </source>
</evidence>
<dbReference type="PANTHER" id="PTHR43490:SF99">
    <property type="entry name" value="SHORT-CHAIN DEHYDROGENASE_REDUCTASE"/>
    <property type="match status" value="1"/>
</dbReference>
<dbReference type="PANTHER" id="PTHR43490">
    <property type="entry name" value="(+)-NEOMENTHOL DEHYDROGENASE"/>
    <property type="match status" value="1"/>
</dbReference>
<dbReference type="PRINTS" id="PR00081">
    <property type="entry name" value="GDHRDH"/>
</dbReference>
<name>A0A4D4LAY5_STRVO</name>
<comment type="caution">
    <text evidence="4">The sequence shown here is derived from an EMBL/GenBank/DDBJ whole genome shotgun (WGS) entry which is preliminary data.</text>
</comment>
<dbReference type="Gene3D" id="3.40.50.720">
    <property type="entry name" value="NAD(P)-binding Rossmann-like Domain"/>
    <property type="match status" value="1"/>
</dbReference>
<dbReference type="AlphaFoldDB" id="A0A4D4LAY5"/>
<evidence type="ECO:0000313" key="5">
    <source>
        <dbReference type="Proteomes" id="UP000301309"/>
    </source>
</evidence>
<dbReference type="InterPro" id="IPR036291">
    <property type="entry name" value="NAD(P)-bd_dom_sf"/>
</dbReference>
<reference evidence="4 5" key="1">
    <citation type="journal article" date="2020" name="Int. J. Syst. Evol. Microbiol.">
        <title>Reclassification of Streptomyces castelarensis and Streptomyces sporoclivatus as later heterotypic synonyms of Streptomyces antimycoticus.</title>
        <authorList>
            <person name="Komaki H."/>
            <person name="Tamura T."/>
        </authorList>
    </citation>
    <scope>NUCLEOTIDE SEQUENCE [LARGE SCALE GENOMIC DNA]</scope>
    <source>
        <strain evidence="4 5">NBRC 13459</strain>
    </source>
</reference>
<dbReference type="EMBL" id="BJHW01000001">
    <property type="protein sequence ID" value="GDY55243.1"/>
    <property type="molecule type" value="Genomic_DNA"/>
</dbReference>
<dbReference type="GO" id="GO:0016491">
    <property type="term" value="F:oxidoreductase activity"/>
    <property type="evidence" value="ECO:0007669"/>
    <property type="project" value="UniProtKB-KW"/>
</dbReference>
<dbReference type="InterPro" id="IPR002347">
    <property type="entry name" value="SDR_fam"/>
</dbReference>
<proteinExistence type="inferred from homology"/>
<protein>
    <recommendedName>
        <fullName evidence="6">Dehydrogenase</fullName>
    </recommendedName>
</protein>
<keyword evidence="2" id="KW-0521">NADP</keyword>
<accession>A0A4D4LAY5</accession>
<organism evidence="4 5">
    <name type="scientific">Streptomyces violaceusniger</name>
    <dbReference type="NCBI Taxonomy" id="68280"/>
    <lineage>
        <taxon>Bacteria</taxon>
        <taxon>Bacillati</taxon>
        <taxon>Actinomycetota</taxon>
        <taxon>Actinomycetes</taxon>
        <taxon>Kitasatosporales</taxon>
        <taxon>Streptomycetaceae</taxon>
        <taxon>Streptomyces</taxon>
        <taxon>Streptomyces violaceusniger group</taxon>
    </lineage>
</organism>
<keyword evidence="5" id="KW-1185">Reference proteome</keyword>
<dbReference type="SUPFAM" id="SSF51735">
    <property type="entry name" value="NAD(P)-binding Rossmann-fold domains"/>
    <property type="match status" value="1"/>
</dbReference>
<evidence type="ECO:0008006" key="6">
    <source>
        <dbReference type="Google" id="ProtNLM"/>
    </source>
</evidence>
<evidence type="ECO:0000256" key="3">
    <source>
        <dbReference type="ARBA" id="ARBA00023002"/>
    </source>
</evidence>